<evidence type="ECO:0000256" key="1">
    <source>
        <dbReference type="ARBA" id="ARBA00012513"/>
    </source>
</evidence>
<protein>
    <recommendedName>
        <fullName evidence="1">non-specific serine/threonine protein kinase</fullName>
        <ecNumber evidence="1">2.7.11.1</ecNumber>
    </recommendedName>
</protein>
<dbReference type="InterPro" id="IPR017441">
    <property type="entry name" value="Protein_kinase_ATP_BS"/>
</dbReference>
<dbReference type="OrthoDB" id="2758211at2759"/>
<feature type="binding site" evidence="9">
    <location>
        <position position="195"/>
    </location>
    <ligand>
        <name>ATP</name>
        <dbReference type="ChEBI" id="CHEBI:30616"/>
    </ligand>
</feature>
<keyword evidence="5 11" id="KW-0418">Kinase</keyword>
<name>A0A5C2SEI6_9APHY</name>
<dbReference type="STRING" id="1328759.A0A5C2SEI6"/>
<evidence type="ECO:0000313" key="11">
    <source>
        <dbReference type="EMBL" id="RPD61559.1"/>
    </source>
</evidence>
<dbReference type="AlphaFoldDB" id="A0A5C2SEI6"/>
<keyword evidence="2" id="KW-0723">Serine/threonine-protein kinase</keyword>
<evidence type="ECO:0000313" key="12">
    <source>
        <dbReference type="Proteomes" id="UP000313359"/>
    </source>
</evidence>
<dbReference type="Gene3D" id="3.30.200.20">
    <property type="entry name" value="Phosphorylase Kinase, domain 1"/>
    <property type="match status" value="1"/>
</dbReference>
<keyword evidence="6 9" id="KW-0067">ATP-binding</keyword>
<proteinExistence type="predicted"/>
<evidence type="ECO:0000256" key="8">
    <source>
        <dbReference type="ARBA" id="ARBA00048679"/>
    </source>
</evidence>
<evidence type="ECO:0000256" key="5">
    <source>
        <dbReference type="ARBA" id="ARBA00022777"/>
    </source>
</evidence>
<comment type="catalytic activity">
    <reaction evidence="7">
        <text>L-threonyl-[protein] + ATP = O-phospho-L-threonyl-[protein] + ADP + H(+)</text>
        <dbReference type="Rhea" id="RHEA:46608"/>
        <dbReference type="Rhea" id="RHEA-COMP:11060"/>
        <dbReference type="Rhea" id="RHEA-COMP:11605"/>
        <dbReference type="ChEBI" id="CHEBI:15378"/>
        <dbReference type="ChEBI" id="CHEBI:30013"/>
        <dbReference type="ChEBI" id="CHEBI:30616"/>
        <dbReference type="ChEBI" id="CHEBI:61977"/>
        <dbReference type="ChEBI" id="CHEBI:456216"/>
        <dbReference type="EC" id="2.7.11.1"/>
    </reaction>
</comment>
<gene>
    <name evidence="11" type="ORF">L227DRAFT_652322</name>
</gene>
<reference evidence="11" key="1">
    <citation type="journal article" date="2018" name="Genome Biol. Evol.">
        <title>Genomics and development of Lentinus tigrinus, a white-rot wood-decaying mushroom with dimorphic fruiting bodies.</title>
        <authorList>
            <person name="Wu B."/>
            <person name="Xu Z."/>
            <person name="Knudson A."/>
            <person name="Carlson A."/>
            <person name="Chen N."/>
            <person name="Kovaka S."/>
            <person name="LaButti K."/>
            <person name="Lipzen A."/>
            <person name="Pennachio C."/>
            <person name="Riley R."/>
            <person name="Schakwitz W."/>
            <person name="Umezawa K."/>
            <person name="Ohm R.A."/>
            <person name="Grigoriev I.V."/>
            <person name="Nagy L.G."/>
            <person name="Gibbons J."/>
            <person name="Hibbett D."/>
        </authorList>
    </citation>
    <scope>NUCLEOTIDE SEQUENCE [LARGE SCALE GENOMIC DNA]</scope>
    <source>
        <strain evidence="11">ALCF2SS1-6</strain>
    </source>
</reference>
<dbReference type="Pfam" id="PF00069">
    <property type="entry name" value="Pkinase"/>
    <property type="match status" value="1"/>
</dbReference>
<evidence type="ECO:0000256" key="4">
    <source>
        <dbReference type="ARBA" id="ARBA00022741"/>
    </source>
</evidence>
<dbReference type="GO" id="GO:0004674">
    <property type="term" value="F:protein serine/threonine kinase activity"/>
    <property type="evidence" value="ECO:0007669"/>
    <property type="project" value="UniProtKB-KW"/>
</dbReference>
<dbReference type="InterPro" id="IPR000719">
    <property type="entry name" value="Prot_kinase_dom"/>
</dbReference>
<dbReference type="Proteomes" id="UP000313359">
    <property type="component" value="Unassembled WGS sequence"/>
</dbReference>
<dbReference type="InterPro" id="IPR011009">
    <property type="entry name" value="Kinase-like_dom_sf"/>
</dbReference>
<organism evidence="11 12">
    <name type="scientific">Lentinus tigrinus ALCF2SS1-6</name>
    <dbReference type="NCBI Taxonomy" id="1328759"/>
    <lineage>
        <taxon>Eukaryota</taxon>
        <taxon>Fungi</taxon>
        <taxon>Dikarya</taxon>
        <taxon>Basidiomycota</taxon>
        <taxon>Agaricomycotina</taxon>
        <taxon>Agaricomycetes</taxon>
        <taxon>Polyporales</taxon>
        <taxon>Polyporaceae</taxon>
        <taxon>Lentinus</taxon>
    </lineage>
</organism>
<feature type="domain" description="Protein kinase" evidence="10">
    <location>
        <begin position="167"/>
        <end position="501"/>
    </location>
</feature>
<dbReference type="SMART" id="SM00220">
    <property type="entry name" value="S_TKc"/>
    <property type="match status" value="1"/>
</dbReference>
<dbReference type="PANTHER" id="PTHR24356:SF1">
    <property type="entry name" value="SERINE_THREONINE-PROTEIN KINASE GREATWALL"/>
    <property type="match status" value="1"/>
</dbReference>
<keyword evidence="4 9" id="KW-0547">Nucleotide-binding</keyword>
<dbReference type="EC" id="2.7.11.1" evidence="1"/>
<dbReference type="PROSITE" id="PS00107">
    <property type="entry name" value="PROTEIN_KINASE_ATP"/>
    <property type="match status" value="1"/>
</dbReference>
<dbReference type="PANTHER" id="PTHR24356">
    <property type="entry name" value="SERINE/THREONINE-PROTEIN KINASE"/>
    <property type="match status" value="1"/>
</dbReference>
<evidence type="ECO:0000256" key="2">
    <source>
        <dbReference type="ARBA" id="ARBA00022527"/>
    </source>
</evidence>
<dbReference type="InterPro" id="IPR050236">
    <property type="entry name" value="Ser_Thr_kinase_AGC"/>
</dbReference>
<dbReference type="GO" id="GO:0035556">
    <property type="term" value="P:intracellular signal transduction"/>
    <property type="evidence" value="ECO:0007669"/>
    <property type="project" value="TreeGrafter"/>
</dbReference>
<comment type="catalytic activity">
    <reaction evidence="8">
        <text>L-seryl-[protein] + ATP = O-phospho-L-seryl-[protein] + ADP + H(+)</text>
        <dbReference type="Rhea" id="RHEA:17989"/>
        <dbReference type="Rhea" id="RHEA-COMP:9863"/>
        <dbReference type="Rhea" id="RHEA-COMP:11604"/>
        <dbReference type="ChEBI" id="CHEBI:15378"/>
        <dbReference type="ChEBI" id="CHEBI:29999"/>
        <dbReference type="ChEBI" id="CHEBI:30616"/>
        <dbReference type="ChEBI" id="CHEBI:83421"/>
        <dbReference type="ChEBI" id="CHEBI:456216"/>
        <dbReference type="EC" id="2.7.11.1"/>
    </reaction>
</comment>
<evidence type="ECO:0000256" key="7">
    <source>
        <dbReference type="ARBA" id="ARBA00047899"/>
    </source>
</evidence>
<dbReference type="PROSITE" id="PS00108">
    <property type="entry name" value="PROTEIN_KINASE_ST"/>
    <property type="match status" value="1"/>
</dbReference>
<sequence>MYHPRSRTYYTLQNDNDFPLGPPLLLPQCHYGTKSEQEDFSSLRAHQGPVRPLSAHPNHQAFATGGQRICSNGVSTSASARIPVDTLGEKFCSNLDDPPRIPPGLGFHDELAFSHGDLATYCTALHLCESSSWPLDEDLAVIGSSGSLQHSPDTQDPGVPRFSLSSLNFLGTLGRGGYGKVLLADSSFSTRVAVKVLGKKDMRRDDVTEVKTEVRILRMLTGMDDSSLGAAFTQKMHSAFQTKEHVFMVTYWHCAPLSHPAVRSQLHLRPEVGYPHSPRQTLPNSVSLPIAFPSSTSLSTPYDEALDTLRLCTAELLLGLSFLHTQGIVHQDIKPANVLISVEGHVVITDFGSARFLPVSRYNLGDEDSPDFSCNTARPRTQKPRATFGSIVLFANDQVSYTERYAAPELLEAPPGMEGRNILLYDERVDFYSLGVTLRELASGNVAAGINNHWDCASDGARHRHPAFDGDADFVDLCEQLVARDPDQRLHGSRAMGHSFFDPVRELWDDIAALRHPPFTKIVWPEVDEDTRLDVRAYSGDDGDDSYECDGNVDMWIEAVGDIPFDVNQPLCEQSYPSEVEFEGQVESPPFFDAADAQEQPVEELGGLSTDWSIALPPLSLLPTIPSLDSSSPGSVKNICEKGGSSDFLSCHPVPDVTLPSIRKSESAPLRRRPVVHDLRRAFQLSSDPSYAHPSHPTRSAAHVGPSMRRNANIGTRRSTAKHAGPALSFEHEITIALLATMGDKNAPMATLRCSPAPEQVAGHGRREKARSVLRKLKGLVPY</sequence>
<evidence type="ECO:0000256" key="3">
    <source>
        <dbReference type="ARBA" id="ARBA00022679"/>
    </source>
</evidence>
<dbReference type="InterPro" id="IPR008271">
    <property type="entry name" value="Ser/Thr_kinase_AS"/>
</dbReference>
<dbReference type="EMBL" id="ML122261">
    <property type="protein sequence ID" value="RPD61559.1"/>
    <property type="molecule type" value="Genomic_DNA"/>
</dbReference>
<evidence type="ECO:0000259" key="10">
    <source>
        <dbReference type="PROSITE" id="PS50011"/>
    </source>
</evidence>
<dbReference type="GO" id="GO:0005524">
    <property type="term" value="F:ATP binding"/>
    <property type="evidence" value="ECO:0007669"/>
    <property type="project" value="UniProtKB-UniRule"/>
</dbReference>
<accession>A0A5C2SEI6</accession>
<dbReference type="PROSITE" id="PS50011">
    <property type="entry name" value="PROTEIN_KINASE_DOM"/>
    <property type="match status" value="1"/>
</dbReference>
<keyword evidence="3" id="KW-0808">Transferase</keyword>
<evidence type="ECO:0000256" key="9">
    <source>
        <dbReference type="PROSITE-ProRule" id="PRU10141"/>
    </source>
</evidence>
<keyword evidence="12" id="KW-1185">Reference proteome</keyword>
<evidence type="ECO:0000256" key="6">
    <source>
        <dbReference type="ARBA" id="ARBA00022840"/>
    </source>
</evidence>
<dbReference type="Gene3D" id="1.10.510.10">
    <property type="entry name" value="Transferase(Phosphotransferase) domain 1"/>
    <property type="match status" value="1"/>
</dbReference>
<dbReference type="SUPFAM" id="SSF56112">
    <property type="entry name" value="Protein kinase-like (PK-like)"/>
    <property type="match status" value="1"/>
</dbReference>